<evidence type="ECO:0000256" key="4">
    <source>
        <dbReference type="ARBA" id="ARBA00023054"/>
    </source>
</evidence>
<dbReference type="InterPro" id="IPR001202">
    <property type="entry name" value="WW_dom"/>
</dbReference>
<dbReference type="SUPFAM" id="SSF49562">
    <property type="entry name" value="C2 domain (Calcium/lipid-binding domain, CaLB)"/>
    <property type="match status" value="1"/>
</dbReference>
<dbReference type="Gene3D" id="2.60.40.150">
    <property type="entry name" value="C2 domain"/>
    <property type="match status" value="1"/>
</dbReference>
<dbReference type="Proteomes" id="UP000531559">
    <property type="component" value="Unassembled WGS sequence"/>
</dbReference>
<feature type="coiled-coil region" evidence="6">
    <location>
        <begin position="265"/>
        <end position="354"/>
    </location>
</feature>
<evidence type="ECO:0000256" key="3">
    <source>
        <dbReference type="ARBA" id="ARBA00023015"/>
    </source>
</evidence>
<feature type="coiled-coil region" evidence="6">
    <location>
        <begin position="791"/>
        <end position="835"/>
    </location>
</feature>
<comment type="subcellular location">
    <subcellularLocation>
        <location evidence="1">Cytoplasm</location>
    </subcellularLocation>
</comment>
<dbReference type="AlphaFoldDB" id="A0A7K7VZK6"/>
<evidence type="ECO:0000256" key="1">
    <source>
        <dbReference type="ARBA" id="ARBA00004496"/>
    </source>
</evidence>
<dbReference type="PANTHER" id="PTHR14791">
    <property type="entry name" value="BOMB/KIRA PROTEINS"/>
    <property type="match status" value="1"/>
</dbReference>
<dbReference type="GO" id="GO:0046621">
    <property type="term" value="P:negative regulation of organ growth"/>
    <property type="evidence" value="ECO:0007669"/>
    <property type="project" value="TreeGrafter"/>
</dbReference>
<gene>
    <name evidence="10" type="primary">Wwc3</name>
    <name evidence="10" type="ORF">NOTJUL_R07213</name>
</gene>
<dbReference type="InterPro" id="IPR051105">
    <property type="entry name" value="WWC/KIBRA_Hippo_Reg"/>
</dbReference>
<organism evidence="10 11">
    <name type="scientific">Nothocercus julius</name>
    <dbReference type="NCBI Taxonomy" id="2585813"/>
    <lineage>
        <taxon>Eukaryota</taxon>
        <taxon>Metazoa</taxon>
        <taxon>Chordata</taxon>
        <taxon>Craniata</taxon>
        <taxon>Vertebrata</taxon>
        <taxon>Euteleostomi</taxon>
        <taxon>Archelosauria</taxon>
        <taxon>Archosauria</taxon>
        <taxon>Dinosauria</taxon>
        <taxon>Saurischia</taxon>
        <taxon>Theropoda</taxon>
        <taxon>Coelurosauria</taxon>
        <taxon>Aves</taxon>
        <taxon>Palaeognathae</taxon>
        <taxon>Tinamiformes</taxon>
        <taxon>Tinamidae</taxon>
        <taxon>Nothocercus</taxon>
    </lineage>
</organism>
<evidence type="ECO:0000313" key="11">
    <source>
        <dbReference type="Proteomes" id="UP000531559"/>
    </source>
</evidence>
<dbReference type="GO" id="GO:0016477">
    <property type="term" value="P:cell migration"/>
    <property type="evidence" value="ECO:0007669"/>
    <property type="project" value="TreeGrafter"/>
</dbReference>
<sequence>FYRITKPLTFADCVGDELPLGWETVYDQQIGVYYMDHINKLTQIEDPREQWRREQERMLKEYLIVAQEALNAKKEIYQIKQQRFELAQEEYQQLHKMCEDDNRSYASSFSGFSTNTKYDPYQIKAEIASRRDRLSRLKRELAQMKQELQYKEKGVETLQEIDRKMSSAHTNYRLDEAQAIMSELRTIKKAICTGEKERQDLMQSLAKLTDGFRNSCCITDSLQDLQHNSSSLSDSYLPQQHCDACSQTDITGEFGFDDKTRLVDKVRLNWQYEEAKKRVSNIQQQLALLDNESWPGMAEADRDRLQLIKEKEALLQELQLISQQRRSPEDIARLEEEKRRLEEEIQRARATSAHGATERILLQEKRNCLLMQLEEATRLTSYLHSQLKSLSASTLTMSSGSSRGSLASSRGSLASSRGSLSSVSFTDIYGLPQYDKSDSATDYGQHLRFDIIPFESLTKDVPYADAIGHANFNKQRRSLDTPQSLASLSSRSSLSSLSPPSSPLDTPFLSASRDSPLAQMSEGFEEMASIGALEMLRAQTTVLGDDDAQGTSSSQPSAYPVDNEGLREMGPQLANVQTGGAVTLRGDSGRRSERRARRVSACLSDHSLASDSGVFEALSKRNEDMEEPVYGDVTSNEEPQIHVGFLHDSGSECLLVHVLQLRNFTSLVVKENCKIHVRVYLPPLESGTPTTYCSRSLEFQSPLLFNEVFRIPVHSSALKLKSLQLYVCSVDHQQQEELLVILEQHLLFVHSFSGQMMIFFSISLNNIKAMFDQRVLFKTWFTFQDAVTALLARTTAQLEAVERELAEERVKLEYTEEEILEMERKEDQAEAISERSWQAESVDSGCSNCTQTSPPYPEPFCGDSLPAHVFATQAGQYSSGKTQPPPLKVDKETNTEDLFPEEVALLPKERSSRRPRGSAFVRSSTIVRSQTFSPGARSQYVCRLYRSDSDSSTLPRKSPFVRNTLERRTLRYKQQSCRSSLAELMARTSLDLELDLQASRTRQRQLNEEICALRELRQRLEDAQLRGQTDLPHWVLRDERFRNLLKEAERQTRQTKFEHHQEQAAEKMLKKASKEIYQLRGQNQKEPIQVQTFR</sequence>
<dbReference type="SMART" id="SM00456">
    <property type="entry name" value="WW"/>
    <property type="match status" value="1"/>
</dbReference>
<keyword evidence="11" id="KW-1185">Reference proteome</keyword>
<dbReference type="CDD" id="cd00201">
    <property type="entry name" value="WW"/>
    <property type="match status" value="1"/>
</dbReference>
<dbReference type="GO" id="GO:0019900">
    <property type="term" value="F:kinase binding"/>
    <property type="evidence" value="ECO:0007669"/>
    <property type="project" value="TreeGrafter"/>
</dbReference>
<evidence type="ECO:0000259" key="8">
    <source>
        <dbReference type="PROSITE" id="PS50004"/>
    </source>
</evidence>
<evidence type="ECO:0000256" key="5">
    <source>
        <dbReference type="ARBA" id="ARBA00023163"/>
    </source>
</evidence>
<keyword evidence="4 6" id="KW-0175">Coiled coil</keyword>
<feature type="region of interest" description="Disordered" evidence="7">
    <location>
        <begin position="481"/>
        <end position="512"/>
    </location>
</feature>
<evidence type="ECO:0000313" key="10">
    <source>
        <dbReference type="EMBL" id="NXA46925.1"/>
    </source>
</evidence>
<dbReference type="PROSITE" id="PS50004">
    <property type="entry name" value="C2"/>
    <property type="match status" value="1"/>
</dbReference>
<name>A0A7K7VZK6_9AVES</name>
<dbReference type="GO" id="GO:0005737">
    <property type="term" value="C:cytoplasm"/>
    <property type="evidence" value="ECO:0007669"/>
    <property type="project" value="UniProtKB-SubCell"/>
</dbReference>
<protein>
    <submittedName>
        <fullName evidence="10">WWC3 protein</fullName>
    </submittedName>
</protein>
<reference evidence="10 11" key="1">
    <citation type="submission" date="2019-09" db="EMBL/GenBank/DDBJ databases">
        <title>Bird 10,000 Genomes (B10K) Project - Family phase.</title>
        <authorList>
            <person name="Zhang G."/>
        </authorList>
    </citation>
    <scope>NUCLEOTIDE SEQUENCE [LARGE SCALE GENOMIC DNA]</scope>
    <source>
        <strain evidence="10">B10K-MSB-01</strain>
    </source>
</reference>
<dbReference type="EMBL" id="VZSV01000020">
    <property type="protein sequence ID" value="NXA46925.1"/>
    <property type="molecule type" value="Genomic_DNA"/>
</dbReference>
<keyword evidence="2" id="KW-0963">Cytoplasm</keyword>
<feature type="non-terminal residue" evidence="10">
    <location>
        <position position="1094"/>
    </location>
</feature>
<feature type="non-terminal residue" evidence="10">
    <location>
        <position position="1"/>
    </location>
</feature>
<dbReference type="GO" id="GO:0060090">
    <property type="term" value="F:molecular adaptor activity"/>
    <property type="evidence" value="ECO:0007669"/>
    <property type="project" value="TreeGrafter"/>
</dbReference>
<evidence type="ECO:0000259" key="9">
    <source>
        <dbReference type="PROSITE" id="PS50020"/>
    </source>
</evidence>
<accession>A0A7K7VZK6</accession>
<evidence type="ECO:0000256" key="6">
    <source>
        <dbReference type="SAM" id="Coils"/>
    </source>
</evidence>
<evidence type="ECO:0000256" key="2">
    <source>
        <dbReference type="ARBA" id="ARBA00022490"/>
    </source>
</evidence>
<feature type="region of interest" description="Disordered" evidence="7">
    <location>
        <begin position="545"/>
        <end position="565"/>
    </location>
</feature>
<dbReference type="PANTHER" id="PTHR14791:SF25">
    <property type="entry name" value="PROTEIN WWC3"/>
    <property type="match status" value="1"/>
</dbReference>
<dbReference type="GO" id="GO:0035330">
    <property type="term" value="P:regulation of hippo signaling"/>
    <property type="evidence" value="ECO:0007669"/>
    <property type="project" value="TreeGrafter"/>
</dbReference>
<dbReference type="SUPFAM" id="SSF51045">
    <property type="entry name" value="WW domain"/>
    <property type="match status" value="1"/>
</dbReference>
<dbReference type="Pfam" id="PF25802">
    <property type="entry name" value="WWC1"/>
    <property type="match status" value="1"/>
</dbReference>
<feature type="compositionally biased region" description="Low complexity" evidence="7">
    <location>
        <begin position="482"/>
        <end position="510"/>
    </location>
</feature>
<evidence type="ECO:0000256" key="7">
    <source>
        <dbReference type="SAM" id="MobiDB-lite"/>
    </source>
</evidence>
<dbReference type="InterPro" id="IPR035892">
    <property type="entry name" value="C2_domain_sf"/>
</dbReference>
<dbReference type="OrthoDB" id="2020426at2759"/>
<feature type="region of interest" description="Disordered" evidence="7">
    <location>
        <begin position="397"/>
        <end position="418"/>
    </location>
</feature>
<proteinExistence type="predicted"/>
<comment type="caution">
    <text evidence="10">The sequence shown here is derived from an EMBL/GenBank/DDBJ whole genome shotgun (WGS) entry which is preliminary data.</text>
</comment>
<dbReference type="InterPro" id="IPR000008">
    <property type="entry name" value="C2_dom"/>
</dbReference>
<feature type="domain" description="WW" evidence="9">
    <location>
        <begin position="16"/>
        <end position="49"/>
    </location>
</feature>
<dbReference type="Gene3D" id="2.20.70.10">
    <property type="match status" value="1"/>
</dbReference>
<keyword evidence="5" id="KW-0804">Transcription</keyword>
<feature type="coiled-coil region" evidence="6">
    <location>
        <begin position="127"/>
        <end position="154"/>
    </location>
</feature>
<dbReference type="InterPro" id="IPR057747">
    <property type="entry name" value="WWC1_hairpin"/>
</dbReference>
<dbReference type="InterPro" id="IPR036020">
    <property type="entry name" value="WW_dom_sf"/>
</dbReference>
<dbReference type="GO" id="GO:0006355">
    <property type="term" value="P:regulation of DNA-templated transcription"/>
    <property type="evidence" value="ECO:0007669"/>
    <property type="project" value="TreeGrafter"/>
</dbReference>
<keyword evidence="3" id="KW-0805">Transcription regulation</keyword>
<dbReference type="PROSITE" id="PS50020">
    <property type="entry name" value="WW_DOMAIN_2"/>
    <property type="match status" value="1"/>
</dbReference>
<feature type="domain" description="C2" evidence="8">
    <location>
        <begin position="635"/>
        <end position="759"/>
    </location>
</feature>